<name>A0ABW3JCG7_9HYPH</name>
<evidence type="ECO:0000313" key="7">
    <source>
        <dbReference type="Proteomes" id="UP001597102"/>
    </source>
</evidence>
<dbReference type="RefSeq" id="WP_379090104.1">
    <property type="nucleotide sequence ID" value="NZ_JBHTJO010000001.1"/>
</dbReference>
<organism evidence="6 7">
    <name type="scientific">Methyloligella solikamskensis</name>
    <dbReference type="NCBI Taxonomy" id="1177756"/>
    <lineage>
        <taxon>Bacteria</taxon>
        <taxon>Pseudomonadati</taxon>
        <taxon>Pseudomonadota</taxon>
        <taxon>Alphaproteobacteria</taxon>
        <taxon>Hyphomicrobiales</taxon>
        <taxon>Hyphomicrobiaceae</taxon>
        <taxon>Methyloligella</taxon>
    </lineage>
</organism>
<dbReference type="InterPro" id="IPR016160">
    <property type="entry name" value="Ald_DH_CS_CYS"/>
</dbReference>
<dbReference type="InterPro" id="IPR016163">
    <property type="entry name" value="Ald_DH_C"/>
</dbReference>
<dbReference type="EC" id="1.2.1.-" evidence="6"/>
<evidence type="ECO:0000256" key="2">
    <source>
        <dbReference type="ARBA" id="ARBA00023002"/>
    </source>
</evidence>
<proteinExistence type="inferred from homology"/>
<comment type="similarity">
    <text evidence="1 4">Belongs to the aldehyde dehydrogenase family.</text>
</comment>
<dbReference type="PROSITE" id="PS00070">
    <property type="entry name" value="ALDEHYDE_DEHYDR_CYS"/>
    <property type="match status" value="1"/>
</dbReference>
<dbReference type="Gene3D" id="3.40.309.10">
    <property type="entry name" value="Aldehyde Dehydrogenase, Chain A, domain 2"/>
    <property type="match status" value="1"/>
</dbReference>
<dbReference type="GO" id="GO:0016491">
    <property type="term" value="F:oxidoreductase activity"/>
    <property type="evidence" value="ECO:0007669"/>
    <property type="project" value="UniProtKB-KW"/>
</dbReference>
<accession>A0ABW3JCG7</accession>
<sequence>MSLVHEGTNQYQNFIDGRFTDGAGGTIDVLNPATEEVLASVPNSSAAIVDEAVEAARRAQPAWEKLPAIERAGHLRAIAARLREHVEELAQVITREQGKILPLARVEVNFTADYMDYMAEWARRIEGEIIPSDQTGESIFLMRKAIGVVAGILPWNFPFFLIARKMAPALVTGNTVVIKSSEETPINAFAFAKFVAESDLPAGVFNLVSGTGADTGAPLASHSDVGMVSFTGSVATGTRIMEAAAKNLSRVNLELGGKAPAIVLADADLDLAAKAIYDSRVINTGQVCNCAERVYVQKDVADAFIDRISALMRGTRYGDPMADEDLQMGPLVNEVGLTKVAEMVNTASREGAEVITGGAIADRGRGFHYEPTVLANCTSDMEIMRKEIFGPVLPIQTVDSAEEAVALANDSEYGLTSSLYTNDLNTAFRVVRDLQYGETYINRENFEAMQGFHAGRRKSGIGGADGKHGLYEYTETQVVYLKHG</sequence>
<dbReference type="NCBIfam" id="NF007497">
    <property type="entry name" value="PRK10090.1"/>
    <property type="match status" value="1"/>
</dbReference>
<dbReference type="InterPro" id="IPR050740">
    <property type="entry name" value="Aldehyde_DH_Superfamily"/>
</dbReference>
<dbReference type="SUPFAM" id="SSF53720">
    <property type="entry name" value="ALDH-like"/>
    <property type="match status" value="1"/>
</dbReference>
<comment type="caution">
    <text evidence="6">The sequence shown here is derived from an EMBL/GenBank/DDBJ whole genome shotgun (WGS) entry which is preliminary data.</text>
</comment>
<dbReference type="PANTHER" id="PTHR43353">
    <property type="entry name" value="SUCCINATE-SEMIALDEHYDE DEHYDROGENASE, MITOCHONDRIAL"/>
    <property type="match status" value="1"/>
</dbReference>
<dbReference type="PANTHER" id="PTHR43353:SF5">
    <property type="entry name" value="SUCCINATE-SEMIALDEHYDE DEHYDROGENASE, MITOCHONDRIAL"/>
    <property type="match status" value="1"/>
</dbReference>
<protein>
    <submittedName>
        <fullName evidence="6">Aldehyde dehydrogenase</fullName>
        <ecNumber evidence="6">1.2.1.-</ecNumber>
    </submittedName>
</protein>
<dbReference type="EMBL" id="JBHTJO010000001">
    <property type="protein sequence ID" value="MFD0987794.1"/>
    <property type="molecule type" value="Genomic_DNA"/>
</dbReference>
<dbReference type="CDD" id="cd07088">
    <property type="entry name" value="ALDH_LactADH-AldA"/>
    <property type="match status" value="1"/>
</dbReference>
<dbReference type="Pfam" id="PF00171">
    <property type="entry name" value="Aldedh"/>
    <property type="match status" value="1"/>
</dbReference>
<gene>
    <name evidence="6" type="primary">aldA</name>
    <name evidence="6" type="ORF">ACFQ2F_11875</name>
</gene>
<dbReference type="InterPro" id="IPR029510">
    <property type="entry name" value="Ald_DH_CS_GLU"/>
</dbReference>
<keyword evidence="2 4" id="KW-0560">Oxidoreductase</keyword>
<evidence type="ECO:0000256" key="3">
    <source>
        <dbReference type="PROSITE-ProRule" id="PRU10007"/>
    </source>
</evidence>
<dbReference type="InterPro" id="IPR016162">
    <property type="entry name" value="Ald_DH_N"/>
</dbReference>
<feature type="domain" description="Aldehyde dehydrogenase" evidence="5">
    <location>
        <begin position="20"/>
        <end position="479"/>
    </location>
</feature>
<dbReference type="InterPro" id="IPR016161">
    <property type="entry name" value="Ald_DH/histidinol_DH"/>
</dbReference>
<reference evidence="7" key="1">
    <citation type="journal article" date="2019" name="Int. J. Syst. Evol. Microbiol.">
        <title>The Global Catalogue of Microorganisms (GCM) 10K type strain sequencing project: providing services to taxonomists for standard genome sequencing and annotation.</title>
        <authorList>
            <consortium name="The Broad Institute Genomics Platform"/>
            <consortium name="The Broad Institute Genome Sequencing Center for Infectious Disease"/>
            <person name="Wu L."/>
            <person name="Ma J."/>
        </authorList>
    </citation>
    <scope>NUCLEOTIDE SEQUENCE [LARGE SCALE GENOMIC DNA]</scope>
    <source>
        <strain evidence="7">CCUG 61697</strain>
    </source>
</reference>
<dbReference type="Proteomes" id="UP001597102">
    <property type="component" value="Unassembled WGS sequence"/>
</dbReference>
<feature type="active site" evidence="3">
    <location>
        <position position="254"/>
    </location>
</feature>
<keyword evidence="7" id="KW-1185">Reference proteome</keyword>
<dbReference type="PROSITE" id="PS00687">
    <property type="entry name" value="ALDEHYDE_DEHYDR_GLU"/>
    <property type="match status" value="1"/>
</dbReference>
<evidence type="ECO:0000313" key="6">
    <source>
        <dbReference type="EMBL" id="MFD0987794.1"/>
    </source>
</evidence>
<dbReference type="Gene3D" id="3.40.605.10">
    <property type="entry name" value="Aldehyde Dehydrogenase, Chain A, domain 1"/>
    <property type="match status" value="1"/>
</dbReference>
<evidence type="ECO:0000256" key="4">
    <source>
        <dbReference type="RuleBase" id="RU003345"/>
    </source>
</evidence>
<evidence type="ECO:0000259" key="5">
    <source>
        <dbReference type="Pfam" id="PF00171"/>
    </source>
</evidence>
<evidence type="ECO:0000256" key="1">
    <source>
        <dbReference type="ARBA" id="ARBA00009986"/>
    </source>
</evidence>
<dbReference type="InterPro" id="IPR015590">
    <property type="entry name" value="Aldehyde_DH_dom"/>
</dbReference>